<comment type="caution">
    <text evidence="2">The sequence shown here is derived from an EMBL/GenBank/DDBJ whole genome shotgun (WGS) entry which is preliminary data.</text>
</comment>
<proteinExistence type="predicted"/>
<keyword evidence="3" id="KW-1185">Reference proteome</keyword>
<protein>
    <submittedName>
        <fullName evidence="2">Uncharacterized protein</fullName>
    </submittedName>
</protein>
<feature type="region of interest" description="Disordered" evidence="1">
    <location>
        <begin position="19"/>
        <end position="60"/>
    </location>
</feature>
<gene>
    <name evidence="2" type="ORF">GCM10010503_08130</name>
</gene>
<sequence>MSSSGYGFDLENGTSFEWLTGGRLANDSGKAPQKTPERLPAASRPAISHPIGVRPRPRPP</sequence>
<evidence type="ECO:0000313" key="2">
    <source>
        <dbReference type="EMBL" id="GGW34387.1"/>
    </source>
</evidence>
<dbReference type="Proteomes" id="UP000620224">
    <property type="component" value="Unassembled WGS sequence"/>
</dbReference>
<reference evidence="2" key="2">
    <citation type="submission" date="2020-09" db="EMBL/GenBank/DDBJ databases">
        <authorList>
            <person name="Sun Q."/>
            <person name="Ohkuma M."/>
        </authorList>
    </citation>
    <scope>NUCLEOTIDE SEQUENCE</scope>
    <source>
        <strain evidence="2">JCM 4490</strain>
    </source>
</reference>
<accession>A0A918MLG2</accession>
<dbReference type="EMBL" id="BMUE01000001">
    <property type="protein sequence ID" value="GGW34387.1"/>
    <property type="molecule type" value="Genomic_DNA"/>
</dbReference>
<dbReference type="AlphaFoldDB" id="A0A918MLG2"/>
<reference evidence="2" key="1">
    <citation type="journal article" date="2014" name="Int. J. Syst. Evol. Microbiol.">
        <title>Complete genome sequence of Corynebacterium casei LMG S-19264T (=DSM 44701T), isolated from a smear-ripened cheese.</title>
        <authorList>
            <consortium name="US DOE Joint Genome Institute (JGI-PGF)"/>
            <person name="Walter F."/>
            <person name="Albersmeier A."/>
            <person name="Kalinowski J."/>
            <person name="Ruckert C."/>
        </authorList>
    </citation>
    <scope>NUCLEOTIDE SEQUENCE</scope>
    <source>
        <strain evidence="2">JCM 4490</strain>
    </source>
</reference>
<evidence type="ECO:0000313" key="3">
    <source>
        <dbReference type="Proteomes" id="UP000620224"/>
    </source>
</evidence>
<name>A0A918MLG2_9ACTN</name>
<evidence type="ECO:0000256" key="1">
    <source>
        <dbReference type="SAM" id="MobiDB-lite"/>
    </source>
</evidence>
<organism evidence="2 3">
    <name type="scientific">Streptomyces lucensis JCM 4490</name>
    <dbReference type="NCBI Taxonomy" id="1306176"/>
    <lineage>
        <taxon>Bacteria</taxon>
        <taxon>Bacillati</taxon>
        <taxon>Actinomycetota</taxon>
        <taxon>Actinomycetes</taxon>
        <taxon>Kitasatosporales</taxon>
        <taxon>Streptomycetaceae</taxon>
        <taxon>Streptomyces</taxon>
    </lineage>
</organism>